<sequence>MKTVWTREAVNSFNAILDYLLFVWTTKEAQHFIELTDRIVKQIEKNPVQFPVYELQPEYRKVVITKQTSLFYRQQKDVLVIAYFWNSFQNPEKLSVKLKP</sequence>
<dbReference type="OrthoDB" id="1098070at2"/>
<keyword evidence="2" id="KW-1185">Reference proteome</keyword>
<dbReference type="EMBL" id="NQXA01000001">
    <property type="protein sequence ID" value="PHQ30691.1"/>
    <property type="molecule type" value="Genomic_DNA"/>
</dbReference>
<gene>
    <name evidence="1" type="ORF">CJ305_00220</name>
</gene>
<protein>
    <recommendedName>
        <fullName evidence="3">Plasmid stabilization protein</fullName>
    </recommendedName>
</protein>
<evidence type="ECO:0000313" key="1">
    <source>
        <dbReference type="EMBL" id="PHQ30691.1"/>
    </source>
</evidence>
<organism evidence="1 2">
    <name type="scientific">Leeuwenhoekiella nanhaiensis</name>
    <dbReference type="NCBI Taxonomy" id="1655491"/>
    <lineage>
        <taxon>Bacteria</taxon>
        <taxon>Pseudomonadati</taxon>
        <taxon>Bacteroidota</taxon>
        <taxon>Flavobacteriia</taxon>
        <taxon>Flavobacteriales</taxon>
        <taxon>Flavobacteriaceae</taxon>
        <taxon>Leeuwenhoekiella</taxon>
    </lineage>
</organism>
<accession>A0A2G1VVE7</accession>
<proteinExistence type="predicted"/>
<dbReference type="RefSeq" id="WP_099644232.1">
    <property type="nucleotide sequence ID" value="NZ_KZ319287.1"/>
</dbReference>
<evidence type="ECO:0000313" key="2">
    <source>
        <dbReference type="Proteomes" id="UP000229433"/>
    </source>
</evidence>
<evidence type="ECO:0008006" key="3">
    <source>
        <dbReference type="Google" id="ProtNLM"/>
    </source>
</evidence>
<name>A0A2G1VVE7_9FLAO</name>
<dbReference type="Proteomes" id="UP000229433">
    <property type="component" value="Unassembled WGS sequence"/>
</dbReference>
<dbReference type="Gene3D" id="3.30.2310.20">
    <property type="entry name" value="RelE-like"/>
    <property type="match status" value="1"/>
</dbReference>
<dbReference type="InterPro" id="IPR035093">
    <property type="entry name" value="RelE/ParE_toxin_dom_sf"/>
</dbReference>
<comment type="caution">
    <text evidence="1">The sequence shown here is derived from an EMBL/GenBank/DDBJ whole genome shotgun (WGS) entry which is preliminary data.</text>
</comment>
<dbReference type="AlphaFoldDB" id="A0A2G1VVE7"/>
<reference evidence="1 2" key="1">
    <citation type="submission" date="2017-08" db="EMBL/GenBank/DDBJ databases">
        <title>The whole genome shortgun sequences of strain Leeuwenhoekiella nanhaiensis G18 from the South China Sea.</title>
        <authorList>
            <person name="Liu Q."/>
        </authorList>
    </citation>
    <scope>NUCLEOTIDE SEQUENCE [LARGE SCALE GENOMIC DNA]</scope>
    <source>
        <strain evidence="1 2">G18</strain>
    </source>
</reference>